<evidence type="ECO:0000256" key="1">
    <source>
        <dbReference type="SAM" id="Phobius"/>
    </source>
</evidence>
<proteinExistence type="predicted"/>
<dbReference type="EMBL" id="CP073100">
    <property type="protein sequence ID" value="QUE53223.1"/>
    <property type="molecule type" value="Genomic_DNA"/>
</dbReference>
<dbReference type="AlphaFoldDB" id="A0A975J3B0"/>
<evidence type="ECO:0000313" key="3">
    <source>
        <dbReference type="Proteomes" id="UP000676169"/>
    </source>
</evidence>
<name>A0A975J3B0_9BACT</name>
<feature type="transmembrane region" description="Helical" evidence="1">
    <location>
        <begin position="103"/>
        <end position="124"/>
    </location>
</feature>
<keyword evidence="3" id="KW-1185">Reference proteome</keyword>
<feature type="transmembrane region" description="Helical" evidence="1">
    <location>
        <begin position="159"/>
        <end position="176"/>
    </location>
</feature>
<feature type="transmembrane region" description="Helical" evidence="1">
    <location>
        <begin position="20"/>
        <end position="42"/>
    </location>
</feature>
<accession>A0A975J3B0</accession>
<dbReference type="KEGG" id="lamb:KBB96_10055"/>
<dbReference type="Proteomes" id="UP000676169">
    <property type="component" value="Chromosome"/>
</dbReference>
<feature type="transmembrane region" description="Helical" evidence="1">
    <location>
        <begin position="54"/>
        <end position="73"/>
    </location>
</feature>
<gene>
    <name evidence="2" type="ORF">KBB96_10055</name>
</gene>
<reference evidence="2" key="1">
    <citation type="submission" date="2021-04" db="EMBL/GenBank/DDBJ databases">
        <title>Luteolibacter sp. 32A isolated from the skin of an Anderson's salamander (Ambystoma andersonii).</title>
        <authorList>
            <person name="Spergser J."/>
            <person name="Busse H.-J."/>
        </authorList>
    </citation>
    <scope>NUCLEOTIDE SEQUENCE</scope>
    <source>
        <strain evidence="2">32A</strain>
    </source>
</reference>
<keyword evidence="1" id="KW-0472">Membrane</keyword>
<keyword evidence="1" id="KW-1133">Transmembrane helix</keyword>
<protein>
    <submittedName>
        <fullName evidence="2">Uncharacterized protein</fullName>
    </submittedName>
</protein>
<sequence>MGDHPSLNVEALLEKGRSIPAPAFIAAMFVLPLCGCPINLFLIVAGTRFGFGNGFLLTACAMVFHHLLAYRIAHARPRSWLLQRLERWGYKVPVLSRGHQVRWTALFAAIYGPPYAAKLYLLALTDIPPRVYLWVGMPVYLLFAIPSLAFGHALETESILWIMGVLIAVLVILPWIRRRFGRRESEGKGGVA</sequence>
<keyword evidence="1" id="KW-0812">Transmembrane</keyword>
<dbReference type="RefSeq" id="WP_211634565.1">
    <property type="nucleotide sequence ID" value="NZ_CP073100.1"/>
</dbReference>
<organism evidence="2 3">
    <name type="scientific">Luteolibacter ambystomatis</name>
    <dbReference type="NCBI Taxonomy" id="2824561"/>
    <lineage>
        <taxon>Bacteria</taxon>
        <taxon>Pseudomonadati</taxon>
        <taxon>Verrucomicrobiota</taxon>
        <taxon>Verrucomicrobiia</taxon>
        <taxon>Verrucomicrobiales</taxon>
        <taxon>Verrucomicrobiaceae</taxon>
        <taxon>Luteolibacter</taxon>
    </lineage>
</organism>
<evidence type="ECO:0000313" key="2">
    <source>
        <dbReference type="EMBL" id="QUE53223.1"/>
    </source>
</evidence>
<feature type="transmembrane region" description="Helical" evidence="1">
    <location>
        <begin position="131"/>
        <end position="153"/>
    </location>
</feature>